<protein>
    <submittedName>
        <fullName evidence="3">Uncharacterized protein</fullName>
    </submittedName>
</protein>
<accession>A0ABQ6MU44</accession>
<gene>
    <name evidence="3" type="ORF">TeGR_g14715</name>
</gene>
<evidence type="ECO:0000313" key="3">
    <source>
        <dbReference type="EMBL" id="GMI33455.1"/>
    </source>
</evidence>
<sequence>MSGSSTASSAVALLSALLSSALAASKLSASSAASGKASSRSSSAQPLERQAASSRRSLHPLVKALSAPAASGAPGARVTLGIMAPDASAGVAALAAWVSALELPRGLLVGMDVDGAPVEMGGPVFIKYKSAGARTYAELRERGRGFDSLWRPGDALVEPYGGEFAGVYFGPEGGGGEDFRMYGVLPVGLVEAGEPEAPPPWAEGGV</sequence>
<organism evidence="3 4">
    <name type="scientific">Tetraparma gracilis</name>
    <dbReference type="NCBI Taxonomy" id="2962635"/>
    <lineage>
        <taxon>Eukaryota</taxon>
        <taxon>Sar</taxon>
        <taxon>Stramenopiles</taxon>
        <taxon>Ochrophyta</taxon>
        <taxon>Bolidophyceae</taxon>
        <taxon>Parmales</taxon>
        <taxon>Triparmaceae</taxon>
        <taxon>Tetraparma</taxon>
    </lineage>
</organism>
<evidence type="ECO:0000256" key="1">
    <source>
        <dbReference type="SAM" id="MobiDB-lite"/>
    </source>
</evidence>
<evidence type="ECO:0000313" key="4">
    <source>
        <dbReference type="Proteomes" id="UP001165060"/>
    </source>
</evidence>
<dbReference type="SUPFAM" id="SSF160532">
    <property type="entry name" value="Ava3019-like"/>
    <property type="match status" value="1"/>
</dbReference>
<keyword evidence="2" id="KW-0732">Signal</keyword>
<feature type="compositionally biased region" description="Low complexity" evidence="1">
    <location>
        <begin position="32"/>
        <end position="44"/>
    </location>
</feature>
<feature type="signal peptide" evidence="2">
    <location>
        <begin position="1"/>
        <end position="23"/>
    </location>
</feature>
<proteinExistence type="predicted"/>
<reference evidence="3 4" key="1">
    <citation type="journal article" date="2023" name="Commun. Biol.">
        <title>Genome analysis of Parmales, the sister group of diatoms, reveals the evolutionary specialization of diatoms from phago-mixotrophs to photoautotrophs.</title>
        <authorList>
            <person name="Ban H."/>
            <person name="Sato S."/>
            <person name="Yoshikawa S."/>
            <person name="Yamada K."/>
            <person name="Nakamura Y."/>
            <person name="Ichinomiya M."/>
            <person name="Sato N."/>
            <person name="Blanc-Mathieu R."/>
            <person name="Endo H."/>
            <person name="Kuwata A."/>
            <person name="Ogata H."/>
        </authorList>
    </citation>
    <scope>NUCLEOTIDE SEQUENCE [LARGE SCALE GENOMIC DNA]</scope>
</reference>
<name>A0ABQ6MU44_9STRA</name>
<keyword evidence="4" id="KW-1185">Reference proteome</keyword>
<evidence type="ECO:0000256" key="2">
    <source>
        <dbReference type="SAM" id="SignalP"/>
    </source>
</evidence>
<dbReference type="Proteomes" id="UP001165060">
    <property type="component" value="Unassembled WGS sequence"/>
</dbReference>
<dbReference type="EMBL" id="BRYB01000587">
    <property type="protein sequence ID" value="GMI33455.1"/>
    <property type="molecule type" value="Genomic_DNA"/>
</dbReference>
<feature type="chain" id="PRO_5046772986" evidence="2">
    <location>
        <begin position="24"/>
        <end position="206"/>
    </location>
</feature>
<feature type="region of interest" description="Disordered" evidence="1">
    <location>
        <begin position="32"/>
        <end position="53"/>
    </location>
</feature>
<dbReference type="Gene3D" id="3.30.360.10">
    <property type="entry name" value="Dihydrodipicolinate Reductase, domain 2"/>
    <property type="match status" value="1"/>
</dbReference>
<comment type="caution">
    <text evidence="3">The sequence shown here is derived from an EMBL/GenBank/DDBJ whole genome shotgun (WGS) entry which is preliminary data.</text>
</comment>